<dbReference type="RefSeq" id="WP_085911161.1">
    <property type="nucleotide sequence ID" value="NZ_AP018920.1"/>
</dbReference>
<dbReference type="AlphaFoldDB" id="A0A1Y2N7T4"/>
<dbReference type="PROSITE" id="PS51257">
    <property type="entry name" value="PROKAR_LIPOPROTEIN"/>
    <property type="match status" value="1"/>
</dbReference>
<dbReference type="InterPro" id="IPR054539">
    <property type="entry name" value="Beta-prop_PDH"/>
</dbReference>
<evidence type="ECO:0000256" key="1">
    <source>
        <dbReference type="SAM" id="SignalP"/>
    </source>
</evidence>
<feature type="domain" description="Pyrroloquinoline quinone-dependent pyranose dehydrogenase beta-propeller" evidence="2">
    <location>
        <begin position="84"/>
        <end position="449"/>
    </location>
</feature>
<gene>
    <name evidence="3" type="primary">vgb_2</name>
    <name evidence="3" type="ORF">BG845_00854</name>
</gene>
<dbReference type="EMBL" id="MIGB01000003">
    <property type="protein sequence ID" value="OSY43249.1"/>
    <property type="molecule type" value="Genomic_DNA"/>
</dbReference>
<dbReference type="OrthoDB" id="9770043at2"/>
<sequence>MRTAPLCRAWLAALTVLPLLAACGTGPNPVTNAVSGNEAPVAAAAAELVPVPLGVPDGMAAAPLDQPREALVPEGWTLSVFARVPNARLAVWTPDRNLLVSVPDDGRVLVLGPDGAQRTLLEGLTQPHGLAFSPDGSTLHVAESNRVVSYAYDAGAATDPRVVADDLPDANSPDLRGAYGHELKSVAAGPDGALYVSIGSTGNISVEDLTATPPRASILRIPPGGGPVEPFAVGVRNGTGLAVAPDGAVWTAVNGRDNVPYPYDQPYGDASGSSFGEVINQYVTAHPAEPLARLTAGRNLGWPYCNPDPDTQPGVQGSPQDLTDVPMVADAELNPGGRELDCATLPAMEQAFPAHSAPLGLAFTSGELPEPYAEGALAGVHGSWNADPPRAPEVSFFPYADGRMGAQQTLVGGFQDPSGARWGRPVAAVSGPDGAVYITDDDAGAVYRLAPPA</sequence>
<dbReference type="InterPro" id="IPR011042">
    <property type="entry name" value="6-blade_b-propeller_TolB-like"/>
</dbReference>
<dbReference type="InterPro" id="IPR011041">
    <property type="entry name" value="Quinoprot_gluc/sorb_DH_b-prop"/>
</dbReference>
<dbReference type="Gene3D" id="2.120.10.30">
    <property type="entry name" value="TolB, C-terminal domain"/>
    <property type="match status" value="1"/>
</dbReference>
<protein>
    <submittedName>
        <fullName evidence="3">Virginiamycin B lyase</fullName>
    </submittedName>
</protein>
<feature type="signal peptide" evidence="1">
    <location>
        <begin position="1"/>
        <end position="21"/>
    </location>
</feature>
<evidence type="ECO:0000313" key="4">
    <source>
        <dbReference type="Proteomes" id="UP000194360"/>
    </source>
</evidence>
<dbReference type="PANTHER" id="PTHR19328:SF53">
    <property type="entry name" value="MEMBRANE PROTEIN"/>
    <property type="match status" value="1"/>
</dbReference>
<organism evidence="3 4">
    <name type="scientific">Pseudonocardia autotrophica</name>
    <name type="common">Amycolata autotrophica</name>
    <name type="synonym">Nocardia autotrophica</name>
    <dbReference type="NCBI Taxonomy" id="2074"/>
    <lineage>
        <taxon>Bacteria</taxon>
        <taxon>Bacillati</taxon>
        <taxon>Actinomycetota</taxon>
        <taxon>Actinomycetes</taxon>
        <taxon>Pseudonocardiales</taxon>
        <taxon>Pseudonocardiaceae</taxon>
        <taxon>Pseudonocardia</taxon>
    </lineage>
</organism>
<dbReference type="Pfam" id="PF22807">
    <property type="entry name" value="TrAA12"/>
    <property type="match status" value="1"/>
</dbReference>
<feature type="chain" id="PRO_5012914932" evidence="1">
    <location>
        <begin position="22"/>
        <end position="453"/>
    </location>
</feature>
<keyword evidence="3" id="KW-0456">Lyase</keyword>
<reference evidence="3 4" key="1">
    <citation type="submission" date="2016-09" db="EMBL/GenBank/DDBJ databases">
        <title>Pseudonocardia autotrophica DSM535, a candidate organism with high potential of specific P450 cytochromes.</title>
        <authorList>
            <person name="Grumaz C."/>
            <person name="Vainshtein Y."/>
            <person name="Kirstahler P."/>
            <person name="Sohn K."/>
        </authorList>
    </citation>
    <scope>NUCLEOTIDE SEQUENCE [LARGE SCALE GENOMIC DNA]</scope>
    <source>
        <strain evidence="3 4">DSM 535</strain>
    </source>
</reference>
<dbReference type="Proteomes" id="UP000194360">
    <property type="component" value="Unassembled WGS sequence"/>
</dbReference>
<dbReference type="STRING" id="2074.BG845_00854"/>
<evidence type="ECO:0000313" key="3">
    <source>
        <dbReference type="EMBL" id="OSY43249.1"/>
    </source>
</evidence>
<evidence type="ECO:0000259" key="2">
    <source>
        <dbReference type="Pfam" id="PF22807"/>
    </source>
</evidence>
<keyword evidence="1" id="KW-0732">Signal</keyword>
<dbReference type="SUPFAM" id="SSF50952">
    <property type="entry name" value="Soluble quinoprotein glucose dehydrogenase"/>
    <property type="match status" value="1"/>
</dbReference>
<keyword evidence="4" id="KW-1185">Reference proteome</keyword>
<name>A0A1Y2N7T4_PSEAH</name>
<accession>A0A1Y2N7T4</accession>
<dbReference type="PANTHER" id="PTHR19328">
    <property type="entry name" value="HEDGEHOG-INTERACTING PROTEIN"/>
    <property type="match status" value="1"/>
</dbReference>
<proteinExistence type="predicted"/>
<dbReference type="GO" id="GO:0016829">
    <property type="term" value="F:lyase activity"/>
    <property type="evidence" value="ECO:0007669"/>
    <property type="project" value="UniProtKB-KW"/>
</dbReference>
<comment type="caution">
    <text evidence="3">The sequence shown here is derived from an EMBL/GenBank/DDBJ whole genome shotgun (WGS) entry which is preliminary data.</text>
</comment>